<feature type="domain" description="Cupin type-2" evidence="1">
    <location>
        <begin position="29"/>
        <end position="98"/>
    </location>
</feature>
<evidence type="ECO:0000259" key="1">
    <source>
        <dbReference type="Pfam" id="PF07883"/>
    </source>
</evidence>
<evidence type="ECO:0000313" key="2">
    <source>
        <dbReference type="EMBL" id="MBB5272263.1"/>
    </source>
</evidence>
<comment type="caution">
    <text evidence="2">The sequence shown here is derived from an EMBL/GenBank/DDBJ whole genome shotgun (WGS) entry which is preliminary data.</text>
</comment>
<keyword evidence="2" id="KW-0560">Oxidoreductase</keyword>
<dbReference type="CDD" id="cd02209">
    <property type="entry name" value="cupin_XRE_C"/>
    <property type="match status" value="1"/>
</dbReference>
<protein>
    <submittedName>
        <fullName evidence="2">Quercetin dioxygenase-like cupin family protein</fullName>
    </submittedName>
</protein>
<dbReference type="Gene3D" id="2.60.120.10">
    <property type="entry name" value="Jelly Rolls"/>
    <property type="match status" value="1"/>
</dbReference>
<evidence type="ECO:0000313" key="3">
    <source>
        <dbReference type="Proteomes" id="UP000532440"/>
    </source>
</evidence>
<sequence>MDVAEIKVGQLGINYVLDGSRTASLGVFELTVPPASNVPPPHSHSNNEECVYVLAGTLRYTVGAETRDLRPGQCMSTPKGVVHAFSNPFTETARALIVQSPDIGAQYFRDIAAVVDAGGPPDRSALLAVMTRYGLVPAATGGPTA</sequence>
<dbReference type="RefSeq" id="WP_183967502.1">
    <property type="nucleotide sequence ID" value="NZ_BAABEW010000002.1"/>
</dbReference>
<gene>
    <name evidence="2" type="ORF">HNQ70_002277</name>
</gene>
<dbReference type="Pfam" id="PF07883">
    <property type="entry name" value="Cupin_2"/>
    <property type="match status" value="1"/>
</dbReference>
<dbReference type="PANTHER" id="PTHR36440">
    <property type="entry name" value="PUTATIVE (AFU_ORTHOLOGUE AFUA_8G07350)-RELATED"/>
    <property type="match status" value="1"/>
</dbReference>
<proteinExistence type="predicted"/>
<dbReference type="GO" id="GO:0051213">
    <property type="term" value="F:dioxygenase activity"/>
    <property type="evidence" value="ECO:0007669"/>
    <property type="project" value="UniProtKB-KW"/>
</dbReference>
<dbReference type="SUPFAM" id="SSF51182">
    <property type="entry name" value="RmlC-like cupins"/>
    <property type="match status" value="1"/>
</dbReference>
<reference evidence="2 3" key="1">
    <citation type="submission" date="2020-08" db="EMBL/GenBank/DDBJ databases">
        <title>Genomic Encyclopedia of Type Strains, Phase IV (KMG-IV): sequencing the most valuable type-strain genomes for metagenomic binning, comparative biology and taxonomic classification.</title>
        <authorList>
            <person name="Goeker M."/>
        </authorList>
    </citation>
    <scope>NUCLEOTIDE SEQUENCE [LARGE SCALE GENOMIC DNA]</scope>
    <source>
        <strain evidence="2 3">DSM 29781</strain>
    </source>
</reference>
<organism evidence="2 3">
    <name type="scientific">Quisquiliibacterium transsilvanicum</name>
    <dbReference type="NCBI Taxonomy" id="1549638"/>
    <lineage>
        <taxon>Bacteria</taxon>
        <taxon>Pseudomonadati</taxon>
        <taxon>Pseudomonadota</taxon>
        <taxon>Betaproteobacteria</taxon>
        <taxon>Burkholderiales</taxon>
        <taxon>Burkholderiaceae</taxon>
        <taxon>Quisquiliibacterium</taxon>
    </lineage>
</organism>
<accession>A0A7W8M8Y1</accession>
<keyword evidence="3" id="KW-1185">Reference proteome</keyword>
<dbReference type="InterPro" id="IPR011051">
    <property type="entry name" value="RmlC_Cupin_sf"/>
</dbReference>
<keyword evidence="2" id="KW-0223">Dioxygenase</keyword>
<dbReference type="InterPro" id="IPR014710">
    <property type="entry name" value="RmlC-like_jellyroll"/>
</dbReference>
<dbReference type="AlphaFoldDB" id="A0A7W8M8Y1"/>
<dbReference type="InterPro" id="IPR013096">
    <property type="entry name" value="Cupin_2"/>
</dbReference>
<dbReference type="EMBL" id="JACHGB010000004">
    <property type="protein sequence ID" value="MBB5272263.1"/>
    <property type="molecule type" value="Genomic_DNA"/>
</dbReference>
<dbReference type="PANTHER" id="PTHR36440:SF1">
    <property type="entry name" value="PUTATIVE (AFU_ORTHOLOGUE AFUA_8G07350)-RELATED"/>
    <property type="match status" value="1"/>
</dbReference>
<dbReference type="Proteomes" id="UP000532440">
    <property type="component" value="Unassembled WGS sequence"/>
</dbReference>
<name>A0A7W8M8Y1_9BURK</name>
<dbReference type="InterPro" id="IPR053146">
    <property type="entry name" value="QDO-like"/>
</dbReference>